<evidence type="ECO:0000256" key="3">
    <source>
        <dbReference type="ARBA" id="ARBA00023027"/>
    </source>
</evidence>
<dbReference type="AlphaFoldDB" id="A0A414FVD9"/>
<dbReference type="EMBL" id="QSJI01000006">
    <property type="protein sequence ID" value="RHD55101.1"/>
    <property type="molecule type" value="Genomic_DNA"/>
</dbReference>
<evidence type="ECO:0000313" key="7">
    <source>
        <dbReference type="Proteomes" id="UP000286050"/>
    </source>
</evidence>
<dbReference type="PANTHER" id="PTHR43078:SF6">
    <property type="entry name" value="UDP-GLUCURONIC ACID DECARBOXYLASE 1"/>
    <property type="match status" value="1"/>
</dbReference>
<proteinExistence type="predicted"/>
<dbReference type="Pfam" id="PF01370">
    <property type="entry name" value="Epimerase"/>
    <property type="match status" value="1"/>
</dbReference>
<comment type="caution">
    <text evidence="6">The sequence shown here is derived from an EMBL/GenBank/DDBJ whole genome shotgun (WGS) entry which is preliminary data.</text>
</comment>
<dbReference type="Gene3D" id="3.40.50.720">
    <property type="entry name" value="NAD(P)-binding Rossmann-like Domain"/>
    <property type="match status" value="1"/>
</dbReference>
<organism evidence="6 7">
    <name type="scientific">Collinsella intestinalis</name>
    <dbReference type="NCBI Taxonomy" id="147207"/>
    <lineage>
        <taxon>Bacteria</taxon>
        <taxon>Bacillati</taxon>
        <taxon>Actinomycetota</taxon>
        <taxon>Coriobacteriia</taxon>
        <taxon>Coriobacteriales</taxon>
        <taxon>Coriobacteriaceae</taxon>
        <taxon>Collinsella</taxon>
    </lineage>
</organism>
<reference evidence="6 7" key="1">
    <citation type="submission" date="2018-08" db="EMBL/GenBank/DDBJ databases">
        <title>A genome reference for cultivated species of the human gut microbiota.</title>
        <authorList>
            <person name="Zou Y."/>
            <person name="Xue W."/>
            <person name="Luo G."/>
        </authorList>
    </citation>
    <scope>NUCLEOTIDE SEQUENCE [LARGE SCALE GENOMIC DNA]</scope>
    <source>
        <strain evidence="6 7">AM30-5LB</strain>
    </source>
</reference>
<evidence type="ECO:0000256" key="4">
    <source>
        <dbReference type="ARBA" id="ARBA00023239"/>
    </source>
</evidence>
<accession>A0A414FVD9</accession>
<dbReference type="GO" id="GO:0048040">
    <property type="term" value="F:UDP-glucuronate decarboxylase activity"/>
    <property type="evidence" value="ECO:0007669"/>
    <property type="project" value="TreeGrafter"/>
</dbReference>
<dbReference type="GO" id="GO:0070403">
    <property type="term" value="F:NAD+ binding"/>
    <property type="evidence" value="ECO:0007669"/>
    <property type="project" value="InterPro"/>
</dbReference>
<dbReference type="GO" id="GO:0005737">
    <property type="term" value="C:cytoplasm"/>
    <property type="evidence" value="ECO:0007669"/>
    <property type="project" value="TreeGrafter"/>
</dbReference>
<dbReference type="InterPro" id="IPR001509">
    <property type="entry name" value="Epimerase_deHydtase"/>
</dbReference>
<sequence>MKKMDQEVIWSEVLDEDFRSIPKGLAESFSDKTLLVTGATGLVGSLLLKYLLYVRETGGLNVELVAVARNREKARSIFGGFYGDIEWVFADLASDEIDYPGPVDFIVHGAAVTTSKTMVERPVGVIDLSIRGTRAMLELAREKGAMLLYLSSMEVYGTMPDGGRTAERSLGYIDLSNVRSCYPESKRLCENLCVAYGAEFRVDARVARLAQTFGAGVLPGENRAVVAFSRAASRGECVCLKTKGLSDANYVYASDAVSALLTILLRGKEGEAYNVANEACHMTIAEMAQLAIDTVGTPDAKLVFDVDESNASGFAADAKLFLSSEKLRALGWGPRVDLPTAMTRLVAYLEESAHE</sequence>
<name>A0A414FVD9_9ACTN</name>
<dbReference type="GO" id="GO:0042732">
    <property type="term" value="P:D-xylose metabolic process"/>
    <property type="evidence" value="ECO:0007669"/>
    <property type="project" value="InterPro"/>
</dbReference>
<evidence type="ECO:0000259" key="5">
    <source>
        <dbReference type="Pfam" id="PF01370"/>
    </source>
</evidence>
<keyword evidence="4" id="KW-0456">Lyase</keyword>
<keyword evidence="2" id="KW-0210">Decarboxylase</keyword>
<dbReference type="InterPro" id="IPR036291">
    <property type="entry name" value="NAD(P)-bd_dom_sf"/>
</dbReference>
<gene>
    <name evidence="6" type="ORF">DW787_06960</name>
</gene>
<dbReference type="InterPro" id="IPR044516">
    <property type="entry name" value="UXS-like"/>
</dbReference>
<feature type="domain" description="NAD-dependent epimerase/dehydratase" evidence="5">
    <location>
        <begin position="35"/>
        <end position="276"/>
    </location>
</feature>
<dbReference type="RefSeq" id="WP_118272218.1">
    <property type="nucleotide sequence ID" value="NZ_QSJI01000006.1"/>
</dbReference>
<comment type="cofactor">
    <cofactor evidence="1">
        <name>NAD(+)</name>
        <dbReference type="ChEBI" id="CHEBI:57540"/>
    </cofactor>
</comment>
<keyword evidence="3" id="KW-0520">NAD</keyword>
<evidence type="ECO:0000256" key="2">
    <source>
        <dbReference type="ARBA" id="ARBA00022793"/>
    </source>
</evidence>
<dbReference type="SUPFAM" id="SSF51735">
    <property type="entry name" value="NAD(P)-binding Rossmann-fold domains"/>
    <property type="match status" value="1"/>
</dbReference>
<evidence type="ECO:0000256" key="1">
    <source>
        <dbReference type="ARBA" id="ARBA00001911"/>
    </source>
</evidence>
<dbReference type="PANTHER" id="PTHR43078">
    <property type="entry name" value="UDP-GLUCURONIC ACID DECARBOXYLASE-RELATED"/>
    <property type="match status" value="1"/>
</dbReference>
<evidence type="ECO:0000313" key="6">
    <source>
        <dbReference type="EMBL" id="RHD55101.1"/>
    </source>
</evidence>
<dbReference type="Proteomes" id="UP000286050">
    <property type="component" value="Unassembled WGS sequence"/>
</dbReference>
<protein>
    <submittedName>
        <fullName evidence="6">NAD-dependent epimerase/dehydratase family protein</fullName>
    </submittedName>
</protein>